<gene>
    <name evidence="1" type="ORF">ACFO0S_01265</name>
</gene>
<dbReference type="InterPro" id="IPR007920">
    <property type="entry name" value="UPF0223"/>
</dbReference>
<keyword evidence="2" id="KW-1185">Reference proteome</keyword>
<evidence type="ECO:0000313" key="1">
    <source>
        <dbReference type="EMBL" id="MFC4353692.1"/>
    </source>
</evidence>
<dbReference type="SUPFAM" id="SSF158504">
    <property type="entry name" value="BH2638-like"/>
    <property type="match status" value="1"/>
</dbReference>
<dbReference type="Gene3D" id="1.10.220.80">
    <property type="entry name" value="BH2638-like"/>
    <property type="match status" value="1"/>
</dbReference>
<dbReference type="RefSeq" id="WP_378139334.1">
    <property type="nucleotide sequence ID" value="NZ_JBHSEF010000008.1"/>
</dbReference>
<organism evidence="1 2">
    <name type="scientific">Chryseomicrobium palamuruense</name>
    <dbReference type="NCBI Taxonomy" id="682973"/>
    <lineage>
        <taxon>Bacteria</taxon>
        <taxon>Bacillati</taxon>
        <taxon>Bacillota</taxon>
        <taxon>Bacilli</taxon>
        <taxon>Bacillales</taxon>
        <taxon>Caryophanaceae</taxon>
        <taxon>Chryseomicrobium</taxon>
    </lineage>
</organism>
<dbReference type="NCBIfam" id="NF003353">
    <property type="entry name" value="PRK04387.1"/>
    <property type="match status" value="1"/>
</dbReference>
<dbReference type="PIRSF" id="PIRSF037260">
    <property type="entry name" value="UPF0223"/>
    <property type="match status" value="1"/>
</dbReference>
<protein>
    <submittedName>
        <fullName evidence="1">UPF0223 family protein</fullName>
    </submittedName>
</protein>
<dbReference type="Proteomes" id="UP001595733">
    <property type="component" value="Unassembled WGS sequence"/>
</dbReference>
<reference evidence="2" key="1">
    <citation type="journal article" date="2019" name="Int. J. Syst. Evol. Microbiol.">
        <title>The Global Catalogue of Microorganisms (GCM) 10K type strain sequencing project: providing services to taxonomists for standard genome sequencing and annotation.</title>
        <authorList>
            <consortium name="The Broad Institute Genomics Platform"/>
            <consortium name="The Broad Institute Genome Sequencing Center for Infectious Disease"/>
            <person name="Wu L."/>
            <person name="Ma J."/>
        </authorList>
    </citation>
    <scope>NUCLEOTIDE SEQUENCE [LARGE SCALE GENOMIC DNA]</scope>
    <source>
        <strain evidence="2">CCUG 50353</strain>
    </source>
</reference>
<evidence type="ECO:0000313" key="2">
    <source>
        <dbReference type="Proteomes" id="UP001595733"/>
    </source>
</evidence>
<accession>A0ABV8UQW8</accession>
<comment type="caution">
    <text evidence="1">The sequence shown here is derived from an EMBL/GenBank/DDBJ whole genome shotgun (WGS) entry which is preliminary data.</text>
</comment>
<sequence length="91" mass="10681">MSKEYSYPLDFDWTTEEIIKVVSFYETIEKVYEQGVTGETFMKKYRDFKTVVRSIAEEKTVFREFEEVSGYAAYPAVKAAKEGQTPIKLRK</sequence>
<dbReference type="InterPro" id="IPR023324">
    <property type="entry name" value="BH2638-like_sf"/>
</dbReference>
<proteinExistence type="predicted"/>
<name>A0ABV8UQW8_9BACL</name>
<dbReference type="Pfam" id="PF05256">
    <property type="entry name" value="UPF0223"/>
    <property type="match status" value="1"/>
</dbReference>
<dbReference type="EMBL" id="JBHSEF010000008">
    <property type="protein sequence ID" value="MFC4353692.1"/>
    <property type="molecule type" value="Genomic_DNA"/>
</dbReference>